<reference evidence="1" key="3">
    <citation type="submission" date="2025-08" db="UniProtKB">
        <authorList>
            <consortium name="Ensembl"/>
        </authorList>
    </citation>
    <scope>IDENTIFICATION</scope>
    <source>
        <strain evidence="1">C57BL/6J</strain>
    </source>
</reference>
<dbReference type="HOGENOM" id="CLU_3279326_0_0_1"/>
<dbReference type="Antibodypedia" id="24122">
    <property type="antibodies" value="170 antibodies from 29 providers"/>
</dbReference>
<reference evidence="1" key="4">
    <citation type="submission" date="2025-09" db="UniProtKB">
        <authorList>
            <consortium name="Ensembl"/>
        </authorList>
    </citation>
    <scope>IDENTIFICATION</scope>
    <source>
        <strain evidence="1">C57BL/6J</strain>
    </source>
</reference>
<dbReference type="MGI" id="MGI:1347076">
    <property type="gene designation" value="Rpl27a"/>
</dbReference>
<evidence type="ECO:0000313" key="2">
    <source>
        <dbReference type="MGI" id="MGI:1347076"/>
    </source>
</evidence>
<reference evidence="1 3" key="2">
    <citation type="journal article" date="2011" name="PLoS Biol.">
        <title>Modernizing reference genome assemblies.</title>
        <authorList>
            <person name="Church D.M."/>
            <person name="Schneider V.A."/>
            <person name="Graves T."/>
            <person name="Auger K."/>
            <person name="Cunningham F."/>
            <person name="Bouk N."/>
            <person name="Chen H.C."/>
            <person name="Agarwala R."/>
            <person name="McLaren W.M."/>
            <person name="Ritchie G.R."/>
            <person name="Albracht D."/>
            <person name="Kremitzki M."/>
            <person name="Rock S."/>
            <person name="Kotkiewicz H."/>
            <person name="Kremitzki C."/>
            <person name="Wollam A."/>
            <person name="Trani L."/>
            <person name="Fulton L."/>
            <person name="Fulton R."/>
            <person name="Matthews L."/>
            <person name="Whitehead S."/>
            <person name="Chow W."/>
            <person name="Torrance J."/>
            <person name="Dunn M."/>
            <person name="Harden G."/>
            <person name="Threadgold G."/>
            <person name="Wood J."/>
            <person name="Collins J."/>
            <person name="Heath P."/>
            <person name="Griffiths G."/>
            <person name="Pelan S."/>
            <person name="Grafham D."/>
            <person name="Eichler E.E."/>
            <person name="Weinstock G."/>
            <person name="Mardis E.R."/>
            <person name="Wilson R.K."/>
            <person name="Howe K."/>
            <person name="Flicek P."/>
            <person name="Hubbard T."/>
        </authorList>
    </citation>
    <scope>NUCLEOTIDE SEQUENCE [LARGE SCALE GENOMIC DNA]</scope>
    <source>
        <strain evidence="1 3">C57BL/6J</strain>
    </source>
</reference>
<dbReference type="AlphaFoldDB" id="G3UZV5"/>
<protein>
    <submittedName>
        <fullName evidence="1">Ribosomal protein L27A</fullName>
    </submittedName>
</protein>
<gene>
    <name evidence="1 2" type="primary">Rpl27a</name>
</gene>
<dbReference type="Proteomes" id="UP000000589">
    <property type="component" value="Chromosome 7"/>
</dbReference>
<name>G3UZV5_MOUSE</name>
<sequence length="41" mass="3915">MVGLLLASAPSRRVGALLPSLSAACYGPSGSPWLGVACGAG</sequence>
<accession>G3UZV5</accession>
<evidence type="ECO:0000313" key="3">
    <source>
        <dbReference type="Proteomes" id="UP000000589"/>
    </source>
</evidence>
<dbReference type="GeneTree" id="ENSGT00390000005534"/>
<dbReference type="Ensembl" id="ENSMUST00000156921.2">
    <property type="protein sequence ID" value="ENSMUSP00000134650.2"/>
    <property type="gene ID" value="ENSMUSG00000046364.15"/>
</dbReference>
<dbReference type="VEuPathDB" id="HostDB:ENSMUSG00000046364"/>
<evidence type="ECO:0000313" key="1">
    <source>
        <dbReference type="Ensembl" id="ENSMUSP00000134650.2"/>
    </source>
</evidence>
<keyword evidence="3" id="KW-1185">Reference proteome</keyword>
<organism evidence="1 3">
    <name type="scientific">Mus musculus</name>
    <name type="common">Mouse</name>
    <dbReference type="NCBI Taxonomy" id="10090"/>
    <lineage>
        <taxon>Eukaryota</taxon>
        <taxon>Metazoa</taxon>
        <taxon>Chordata</taxon>
        <taxon>Craniata</taxon>
        <taxon>Vertebrata</taxon>
        <taxon>Euteleostomi</taxon>
        <taxon>Mammalia</taxon>
        <taxon>Eutheria</taxon>
        <taxon>Euarchontoglires</taxon>
        <taxon>Glires</taxon>
        <taxon>Rodentia</taxon>
        <taxon>Myomorpha</taxon>
        <taxon>Muroidea</taxon>
        <taxon>Muridae</taxon>
        <taxon>Murinae</taxon>
        <taxon>Mus</taxon>
        <taxon>Mus</taxon>
    </lineage>
</organism>
<reference evidence="1 3" key="1">
    <citation type="journal article" date="2009" name="PLoS Biol.">
        <title>Lineage-specific biology revealed by a finished genome assembly of the mouse.</title>
        <authorList>
            <consortium name="Mouse Genome Sequencing Consortium"/>
            <person name="Church D.M."/>
            <person name="Goodstadt L."/>
            <person name="Hillier L.W."/>
            <person name="Zody M.C."/>
            <person name="Goldstein S."/>
            <person name="She X."/>
            <person name="Bult C.J."/>
            <person name="Agarwala R."/>
            <person name="Cherry J.L."/>
            <person name="DiCuccio M."/>
            <person name="Hlavina W."/>
            <person name="Kapustin Y."/>
            <person name="Meric P."/>
            <person name="Maglott D."/>
            <person name="Birtle Z."/>
            <person name="Marques A.C."/>
            <person name="Graves T."/>
            <person name="Zhou S."/>
            <person name="Teague B."/>
            <person name="Potamousis K."/>
            <person name="Churas C."/>
            <person name="Place M."/>
            <person name="Herschleb J."/>
            <person name="Runnheim R."/>
            <person name="Forrest D."/>
            <person name="Amos-Landgraf J."/>
            <person name="Schwartz D.C."/>
            <person name="Cheng Z."/>
            <person name="Lindblad-Toh K."/>
            <person name="Eichler E.E."/>
            <person name="Ponting C.P."/>
        </authorList>
    </citation>
    <scope>NUCLEOTIDE SEQUENCE [LARGE SCALE GENOMIC DNA]</scope>
    <source>
        <strain evidence="1 3">C57BL/6J</strain>
    </source>
</reference>
<proteinExistence type="predicted"/>
<dbReference type="AGR" id="MGI:1347076"/>
<dbReference type="ExpressionAtlas" id="G3UZV5">
    <property type="expression patterns" value="baseline and differential"/>
</dbReference>
<dbReference type="Bgee" id="ENSMUSG00000046364">
    <property type="expression patterns" value="Expressed in epiblast (generic) and 66 other cell types or tissues"/>
</dbReference>